<dbReference type="PANTHER" id="PTHR11566">
    <property type="entry name" value="DYNAMIN"/>
    <property type="match status" value="1"/>
</dbReference>
<dbReference type="Gene3D" id="3.40.50.300">
    <property type="entry name" value="P-loop containing nucleotide triphosphate hydrolases"/>
    <property type="match status" value="1"/>
</dbReference>
<keyword evidence="2" id="KW-0254">Endocytosis</keyword>
<dbReference type="CDD" id="cd08771">
    <property type="entry name" value="DLP_1"/>
    <property type="match status" value="1"/>
</dbReference>
<evidence type="ECO:0000256" key="4">
    <source>
        <dbReference type="ARBA" id="ARBA00022741"/>
    </source>
</evidence>
<dbReference type="Pfam" id="PF01031">
    <property type="entry name" value="Dynamin_M"/>
    <property type="match status" value="1"/>
</dbReference>
<name>A0A8E0RTD6_9TREM</name>
<feature type="domain" description="Dynamin-type G" evidence="9">
    <location>
        <begin position="29"/>
        <end position="306"/>
    </location>
</feature>
<keyword evidence="7" id="KW-0505">Motor protein</keyword>
<reference evidence="10" key="1">
    <citation type="submission" date="2019-05" db="EMBL/GenBank/DDBJ databases">
        <title>Annotation for the trematode Fasciolopsis buski.</title>
        <authorList>
            <person name="Choi Y.-J."/>
        </authorList>
    </citation>
    <scope>NUCLEOTIDE SEQUENCE</scope>
    <source>
        <strain evidence="10">HT</strain>
        <tissue evidence="10">Whole worm</tissue>
    </source>
</reference>
<dbReference type="FunFam" id="3.40.50.300:FF:000045">
    <property type="entry name" value="dynamin-1 isoform X2"/>
    <property type="match status" value="1"/>
</dbReference>
<evidence type="ECO:0000259" key="9">
    <source>
        <dbReference type="PROSITE" id="PS51718"/>
    </source>
</evidence>
<proteinExistence type="inferred from homology"/>
<evidence type="ECO:0000256" key="7">
    <source>
        <dbReference type="ARBA" id="ARBA00023175"/>
    </source>
</evidence>
<evidence type="ECO:0000256" key="3">
    <source>
        <dbReference type="ARBA" id="ARBA00022701"/>
    </source>
</evidence>
<dbReference type="InterPro" id="IPR000375">
    <property type="entry name" value="Dynamin_stalk"/>
</dbReference>
<dbReference type="InterPro" id="IPR022812">
    <property type="entry name" value="Dynamin"/>
</dbReference>
<dbReference type="PANTHER" id="PTHR11566:SF212">
    <property type="entry name" value="DYNAMIN"/>
    <property type="match status" value="1"/>
</dbReference>
<dbReference type="GO" id="GO:0008017">
    <property type="term" value="F:microtubule binding"/>
    <property type="evidence" value="ECO:0007669"/>
    <property type="project" value="TreeGrafter"/>
</dbReference>
<dbReference type="GO" id="GO:0003924">
    <property type="term" value="F:GTPase activity"/>
    <property type="evidence" value="ECO:0007669"/>
    <property type="project" value="InterPro"/>
</dbReference>
<keyword evidence="11" id="KW-1185">Reference proteome</keyword>
<keyword evidence="3" id="KW-0493">Microtubule</keyword>
<keyword evidence="6 8" id="KW-0342">GTP-binding</keyword>
<evidence type="ECO:0000256" key="1">
    <source>
        <dbReference type="ARBA" id="ARBA00011980"/>
    </source>
</evidence>
<comment type="similarity">
    <text evidence="8">Belongs to the TRAFAC class dynamin-like GTPase superfamily. Dynamin/Fzo/YdjA family.</text>
</comment>
<dbReference type="GO" id="GO:0016185">
    <property type="term" value="P:synaptic vesicle budding from presynaptic endocytic zone membrane"/>
    <property type="evidence" value="ECO:0007669"/>
    <property type="project" value="TreeGrafter"/>
</dbReference>
<dbReference type="GO" id="GO:0005525">
    <property type="term" value="F:GTP binding"/>
    <property type="evidence" value="ECO:0007669"/>
    <property type="project" value="UniProtKB-KW"/>
</dbReference>
<dbReference type="SUPFAM" id="SSF52540">
    <property type="entry name" value="P-loop containing nucleoside triphosphate hydrolases"/>
    <property type="match status" value="1"/>
</dbReference>
<dbReference type="GO" id="GO:0031623">
    <property type="term" value="P:receptor internalization"/>
    <property type="evidence" value="ECO:0007669"/>
    <property type="project" value="TreeGrafter"/>
</dbReference>
<evidence type="ECO:0000256" key="6">
    <source>
        <dbReference type="ARBA" id="ARBA00023134"/>
    </source>
</evidence>
<evidence type="ECO:0000313" key="10">
    <source>
        <dbReference type="EMBL" id="KAA0187566.1"/>
    </source>
</evidence>
<dbReference type="Proteomes" id="UP000728185">
    <property type="component" value="Unassembled WGS sequence"/>
</dbReference>
<dbReference type="InterPro" id="IPR019762">
    <property type="entry name" value="Dynamin_GTPase_CS"/>
</dbReference>
<evidence type="ECO:0000256" key="8">
    <source>
        <dbReference type="RuleBase" id="RU003932"/>
    </source>
</evidence>
<dbReference type="InterPro" id="IPR027417">
    <property type="entry name" value="P-loop_NTPase"/>
</dbReference>
<dbReference type="PROSITE" id="PS00410">
    <property type="entry name" value="G_DYNAMIN_1"/>
    <property type="match status" value="1"/>
</dbReference>
<protein>
    <recommendedName>
        <fullName evidence="1">dynamin GTPase</fullName>
        <ecNumber evidence="1">3.6.5.5</ecNumber>
    </recommendedName>
</protein>
<gene>
    <name evidence="10" type="ORF">FBUS_06500</name>
</gene>
<dbReference type="PRINTS" id="PR00195">
    <property type="entry name" value="DYNAMIN"/>
</dbReference>
<keyword evidence="5" id="KW-0378">Hydrolase</keyword>
<dbReference type="InterPro" id="IPR001401">
    <property type="entry name" value="Dynamin_GTPase"/>
</dbReference>
<keyword evidence="4 8" id="KW-0547">Nucleotide-binding</keyword>
<dbReference type="SMART" id="SM00053">
    <property type="entry name" value="DYNc"/>
    <property type="match status" value="1"/>
</dbReference>
<dbReference type="OrthoDB" id="5061070at2759"/>
<organism evidence="10 11">
    <name type="scientific">Fasciolopsis buskii</name>
    <dbReference type="NCBI Taxonomy" id="27845"/>
    <lineage>
        <taxon>Eukaryota</taxon>
        <taxon>Metazoa</taxon>
        <taxon>Spiralia</taxon>
        <taxon>Lophotrochozoa</taxon>
        <taxon>Platyhelminthes</taxon>
        <taxon>Trematoda</taxon>
        <taxon>Digenea</taxon>
        <taxon>Plagiorchiida</taxon>
        <taxon>Echinostomata</taxon>
        <taxon>Echinostomatoidea</taxon>
        <taxon>Fasciolidae</taxon>
        <taxon>Fasciolopsis</taxon>
    </lineage>
</organism>
<dbReference type="GO" id="GO:0005886">
    <property type="term" value="C:plasma membrane"/>
    <property type="evidence" value="ECO:0007669"/>
    <property type="project" value="TreeGrafter"/>
</dbReference>
<dbReference type="GO" id="GO:0005737">
    <property type="term" value="C:cytoplasm"/>
    <property type="evidence" value="ECO:0007669"/>
    <property type="project" value="TreeGrafter"/>
</dbReference>
<accession>A0A8E0RTD6</accession>
<dbReference type="GO" id="GO:0098793">
    <property type="term" value="C:presynapse"/>
    <property type="evidence" value="ECO:0007669"/>
    <property type="project" value="GOC"/>
</dbReference>
<sequence>MYGNSGMEQLIPLVNKLQDAFASLSIPLNLDLPQIAVVGSQSAGKSSVLENFVGRDFLPRGSGIVTRRPLILQLVTDKVGMITLVFFSSVEYGEFIHCKNKRFTNFDDIRKEIEAETDRVTGTNKGISNIPINLRIHSPHVLNLTLIDLPGMTKVPVGDQPPDIEMQIRKMIVEFVEKDNCLILAVTPANTDLANSDALKLAKEYDPQGLRTIGVLTKLDLMDEGTDAKEVLENRLLPLRRGYVGVVNRSQRDIDGRKDIASALAAERRFFLAHPSYHHMADRMGTPYLQRVLNQQLTNHIRESLPNLRNQLQSQLVTLEKDVTEFRNYKPDDPTYKTSALLRTIRSFESEFIQIIDGYAAEVDTKALSGGAEISRIFHERFPYDMLKVRYTRIMFCFPP</sequence>
<dbReference type="EMBL" id="LUCM01009033">
    <property type="protein sequence ID" value="KAA0187566.1"/>
    <property type="molecule type" value="Genomic_DNA"/>
</dbReference>
<evidence type="ECO:0000256" key="5">
    <source>
        <dbReference type="ARBA" id="ARBA00022801"/>
    </source>
</evidence>
<comment type="caution">
    <text evidence="10">The sequence shown here is derived from an EMBL/GenBank/DDBJ whole genome shotgun (WGS) entry which is preliminary data.</text>
</comment>
<dbReference type="AlphaFoldDB" id="A0A8E0RTD6"/>
<evidence type="ECO:0000256" key="2">
    <source>
        <dbReference type="ARBA" id="ARBA00022583"/>
    </source>
</evidence>
<dbReference type="InterPro" id="IPR030381">
    <property type="entry name" value="G_DYNAMIN_dom"/>
</dbReference>
<dbReference type="PROSITE" id="PS51718">
    <property type="entry name" value="G_DYNAMIN_2"/>
    <property type="match status" value="1"/>
</dbReference>
<dbReference type="Pfam" id="PF00350">
    <property type="entry name" value="Dynamin_N"/>
    <property type="match status" value="1"/>
</dbReference>
<dbReference type="InterPro" id="IPR045063">
    <property type="entry name" value="Dynamin_N"/>
</dbReference>
<dbReference type="Gene3D" id="1.20.120.1240">
    <property type="entry name" value="Dynamin, middle domain"/>
    <property type="match status" value="1"/>
</dbReference>
<evidence type="ECO:0000313" key="11">
    <source>
        <dbReference type="Proteomes" id="UP000728185"/>
    </source>
</evidence>
<dbReference type="GO" id="GO:0005874">
    <property type="term" value="C:microtubule"/>
    <property type="evidence" value="ECO:0007669"/>
    <property type="project" value="UniProtKB-KW"/>
</dbReference>
<dbReference type="EC" id="3.6.5.5" evidence="1"/>